<dbReference type="AlphaFoldDB" id="A0A8R1W750"/>
<dbReference type="OMA" id="ICKRACI"/>
<keyword evidence="6" id="KW-1185">Reference proteome</keyword>
<evidence type="ECO:0000256" key="1">
    <source>
        <dbReference type="ARBA" id="ARBA00022690"/>
    </source>
</evidence>
<dbReference type="FunFam" id="4.10.410.10:FF:000020">
    <property type="entry name" value="Collagen, type VI, alpha 3"/>
    <property type="match status" value="1"/>
</dbReference>
<dbReference type="KEGG" id="api:100571997"/>
<reference evidence="6" key="1">
    <citation type="submission" date="2010-06" db="EMBL/GenBank/DDBJ databases">
        <authorList>
            <person name="Jiang H."/>
            <person name="Abraham K."/>
            <person name="Ali S."/>
            <person name="Alsbrooks S.L."/>
            <person name="Anim B.N."/>
            <person name="Anosike U.S."/>
            <person name="Attaway T."/>
            <person name="Bandaranaike D.P."/>
            <person name="Battles P.K."/>
            <person name="Bell S.N."/>
            <person name="Bell A.V."/>
            <person name="Beltran B."/>
            <person name="Bickham C."/>
            <person name="Bustamante Y."/>
            <person name="Caleb T."/>
            <person name="Canada A."/>
            <person name="Cardenas V."/>
            <person name="Carter K."/>
            <person name="Chacko J."/>
            <person name="Chandrabose M.N."/>
            <person name="Chavez D."/>
            <person name="Chavez A."/>
            <person name="Chen L."/>
            <person name="Chu H.-S."/>
            <person name="Claassen K.J."/>
            <person name="Cockrell R."/>
            <person name="Collins M."/>
            <person name="Cooper J.A."/>
            <person name="Cree A."/>
            <person name="Curry S.M."/>
            <person name="Da Y."/>
            <person name="Dao M.D."/>
            <person name="Das B."/>
            <person name="Davila M.-L."/>
            <person name="Davy-Carroll L."/>
            <person name="Denson S."/>
            <person name="Dinh H."/>
            <person name="Ebong V.E."/>
            <person name="Edwards J.R."/>
            <person name="Egan A."/>
            <person name="El-Daye J."/>
            <person name="Escobedo L."/>
            <person name="Fernandez S."/>
            <person name="Fernando P.R."/>
            <person name="Flagg N."/>
            <person name="Forbes L.D."/>
            <person name="Fowler R.G."/>
            <person name="Fu Q."/>
            <person name="Gabisi R.A."/>
            <person name="Ganer J."/>
            <person name="Garbino Pronczuk A."/>
            <person name="Garcia R.M."/>
            <person name="Garner T."/>
            <person name="Garrett T.E."/>
            <person name="Gonzalez D.A."/>
            <person name="Hamid H."/>
            <person name="Hawkins E.S."/>
            <person name="Hirani K."/>
            <person name="Hogues M.E."/>
            <person name="Hollins B."/>
            <person name="Hsiao C.-H."/>
            <person name="Jabil R."/>
            <person name="James M.L."/>
            <person name="Jhangiani S.N."/>
            <person name="Johnson B."/>
            <person name="Johnson Q."/>
            <person name="Joshi V."/>
            <person name="Kalu J.B."/>
            <person name="Kam C."/>
            <person name="Kashfia A."/>
            <person name="Keebler J."/>
            <person name="Kisamo H."/>
            <person name="Kovar C.L."/>
            <person name="Lago L.A."/>
            <person name="Lai C.-Y."/>
            <person name="Laidlaw J."/>
            <person name="Lara F."/>
            <person name="Le T.-K."/>
            <person name="Lee S.L."/>
            <person name="Legall F.H."/>
            <person name="Lemon S.J."/>
            <person name="Lewis L.R."/>
            <person name="Li B."/>
            <person name="Liu Y."/>
            <person name="Liu Y.-S."/>
            <person name="Lopez J."/>
            <person name="Lozado R.J."/>
            <person name="Lu J."/>
            <person name="Madu R.C."/>
            <person name="Maheshwari M."/>
            <person name="Maheshwari R."/>
            <person name="Malloy K."/>
            <person name="Martinez E."/>
            <person name="Mathew T."/>
            <person name="Mercado I.C."/>
            <person name="Mercado C."/>
            <person name="Meyer B."/>
            <person name="Montgomery K."/>
            <person name="Morgan M.B."/>
            <person name="Munidasa M."/>
            <person name="Nazareth L.V."/>
            <person name="Nelson J."/>
            <person name="Ng B.M."/>
            <person name="Nguyen N.B."/>
            <person name="Nguyen P.Q."/>
            <person name="Nguyen T."/>
            <person name="Obregon M."/>
            <person name="Okwuonu G.O."/>
            <person name="Onwere C.G."/>
            <person name="Orozco G."/>
            <person name="Parra A."/>
            <person name="Patel S."/>
            <person name="Patil S."/>
            <person name="Perez A."/>
            <person name="Perez Y."/>
            <person name="Pham C."/>
            <person name="Primus E.L."/>
            <person name="Pu L.-L."/>
            <person name="Puazo M."/>
            <person name="Qin X."/>
            <person name="Quiroz J.B."/>
            <person name="Reese J."/>
            <person name="Richards S."/>
            <person name="Rives C.M."/>
            <person name="Robberts R."/>
            <person name="Ruiz S.J."/>
            <person name="Ruiz M.J."/>
            <person name="Santibanez J."/>
            <person name="Schneider B.W."/>
            <person name="Sisson I."/>
            <person name="Smith M."/>
            <person name="Sodergren E."/>
            <person name="Song X.-Z."/>
            <person name="Song B.B."/>
            <person name="Summersgill H."/>
            <person name="Thelus R."/>
            <person name="Thornton R.D."/>
            <person name="Trejos Z.Y."/>
            <person name="Usmani K."/>
            <person name="Vattathil S."/>
            <person name="Villasana D."/>
            <person name="Walker D.L."/>
            <person name="Wang S."/>
            <person name="Wang K."/>
            <person name="White C.S."/>
            <person name="Williams A.C."/>
            <person name="Williamson J."/>
            <person name="Wilson K."/>
            <person name="Woghiren I.O."/>
            <person name="Woodworth J.R."/>
            <person name="Worley K.C."/>
            <person name="Wright R.A."/>
            <person name="Wu W."/>
            <person name="Young L."/>
            <person name="Zhang L."/>
            <person name="Zhang J."/>
            <person name="Zhu Y."/>
            <person name="Muzny D.M."/>
            <person name="Weinstock G."/>
            <person name="Gibbs R.A."/>
        </authorList>
    </citation>
    <scope>NUCLEOTIDE SEQUENCE [LARGE SCALE GENOMIC DNA]</scope>
    <source>
        <strain evidence="6">LSR1</strain>
    </source>
</reference>
<feature type="domain" description="BPTI/Kunitz inhibitor" evidence="4">
    <location>
        <begin position="36"/>
        <end position="89"/>
    </location>
</feature>
<dbReference type="RefSeq" id="XP_003247303.1">
    <property type="nucleotide sequence ID" value="XM_003247255.3"/>
</dbReference>
<dbReference type="Proteomes" id="UP000007819">
    <property type="component" value="Chromosome A2"/>
</dbReference>
<dbReference type="OrthoDB" id="4473401at2759"/>
<dbReference type="PROSITE" id="PS50279">
    <property type="entry name" value="BPTI_KUNITZ_2"/>
    <property type="match status" value="1"/>
</dbReference>
<dbReference type="Pfam" id="PF00014">
    <property type="entry name" value="Kunitz_BPTI"/>
    <property type="match status" value="1"/>
</dbReference>
<reference evidence="5" key="2">
    <citation type="submission" date="2022-06" db="UniProtKB">
        <authorList>
            <consortium name="EnsemblMetazoa"/>
        </authorList>
    </citation>
    <scope>IDENTIFICATION</scope>
</reference>
<dbReference type="PRINTS" id="PR00759">
    <property type="entry name" value="BASICPTASE"/>
</dbReference>
<keyword evidence="1" id="KW-0646">Protease inhibitor</keyword>
<dbReference type="SMART" id="SM00131">
    <property type="entry name" value="KU"/>
    <property type="match status" value="1"/>
</dbReference>
<keyword evidence="3" id="KW-1015">Disulfide bond</keyword>
<keyword evidence="2" id="KW-0722">Serine protease inhibitor</keyword>
<dbReference type="PROSITE" id="PS00280">
    <property type="entry name" value="BPTI_KUNITZ_1"/>
    <property type="match status" value="1"/>
</dbReference>
<evidence type="ECO:0000256" key="3">
    <source>
        <dbReference type="ARBA" id="ARBA00023157"/>
    </source>
</evidence>
<dbReference type="EnsemblMetazoa" id="XM_003247255.4">
    <property type="protein sequence ID" value="XP_003247303.1"/>
    <property type="gene ID" value="LOC100571997"/>
</dbReference>
<dbReference type="GO" id="GO:0004867">
    <property type="term" value="F:serine-type endopeptidase inhibitor activity"/>
    <property type="evidence" value="ECO:0007669"/>
    <property type="project" value="UniProtKB-KW"/>
</dbReference>
<organism evidence="5 6">
    <name type="scientific">Acyrthosiphon pisum</name>
    <name type="common">Pea aphid</name>
    <dbReference type="NCBI Taxonomy" id="7029"/>
    <lineage>
        <taxon>Eukaryota</taxon>
        <taxon>Metazoa</taxon>
        <taxon>Ecdysozoa</taxon>
        <taxon>Arthropoda</taxon>
        <taxon>Hexapoda</taxon>
        <taxon>Insecta</taxon>
        <taxon>Pterygota</taxon>
        <taxon>Neoptera</taxon>
        <taxon>Paraneoptera</taxon>
        <taxon>Hemiptera</taxon>
        <taxon>Sternorrhyncha</taxon>
        <taxon>Aphidomorpha</taxon>
        <taxon>Aphidoidea</taxon>
        <taxon>Aphididae</taxon>
        <taxon>Macrosiphini</taxon>
        <taxon>Acyrthosiphon</taxon>
    </lineage>
</organism>
<dbReference type="InterPro" id="IPR036880">
    <property type="entry name" value="Kunitz_BPTI_sf"/>
</dbReference>
<dbReference type="SUPFAM" id="SSF57362">
    <property type="entry name" value="BPTI-like"/>
    <property type="match status" value="1"/>
</dbReference>
<protein>
    <recommendedName>
        <fullName evidence="4">BPTI/Kunitz inhibitor domain-containing protein</fullName>
    </recommendedName>
</protein>
<dbReference type="GO" id="GO:0005615">
    <property type="term" value="C:extracellular space"/>
    <property type="evidence" value="ECO:0007669"/>
    <property type="project" value="TreeGrafter"/>
</dbReference>
<dbReference type="InterPro" id="IPR002223">
    <property type="entry name" value="Kunitz_BPTI"/>
</dbReference>
<dbReference type="InterPro" id="IPR020901">
    <property type="entry name" value="Prtase_inh_Kunz-CS"/>
</dbReference>
<accession>A0A8R1W750</accession>
<dbReference type="Gene3D" id="4.10.410.10">
    <property type="entry name" value="Pancreatic trypsin inhibitor Kunitz domain"/>
    <property type="match status" value="1"/>
</dbReference>
<evidence type="ECO:0000313" key="6">
    <source>
        <dbReference type="Proteomes" id="UP000007819"/>
    </source>
</evidence>
<dbReference type="GeneID" id="100571997"/>
<name>A0A8R1W750_ACYPI</name>
<proteinExistence type="predicted"/>
<dbReference type="PANTHER" id="PTHR10083:SF374">
    <property type="entry name" value="BPTI_KUNITZ INHIBITOR DOMAIN-CONTAINING PROTEIN"/>
    <property type="match status" value="1"/>
</dbReference>
<dbReference type="CDD" id="cd00109">
    <property type="entry name" value="Kunitz-type"/>
    <property type="match status" value="1"/>
</dbReference>
<evidence type="ECO:0000256" key="2">
    <source>
        <dbReference type="ARBA" id="ARBA00022900"/>
    </source>
</evidence>
<sequence length="94" mass="10722">MDLRSRNNSYLVIACTLALGILICMPVTANLTRDRCFLPPDEGNCGNRLTLRVKYYFDSANDDCSEFIYFGCGGNNNRFDTFEECENVCIFYGF</sequence>
<dbReference type="PANTHER" id="PTHR10083">
    <property type="entry name" value="KUNITZ-TYPE PROTEASE INHIBITOR-RELATED"/>
    <property type="match status" value="1"/>
</dbReference>
<evidence type="ECO:0000259" key="4">
    <source>
        <dbReference type="PROSITE" id="PS50279"/>
    </source>
</evidence>
<evidence type="ECO:0000313" key="5">
    <source>
        <dbReference type="EnsemblMetazoa" id="XP_003247303.1"/>
    </source>
</evidence>
<dbReference type="InterPro" id="IPR050098">
    <property type="entry name" value="TFPI/VKTCI-like"/>
</dbReference>